<feature type="compositionally biased region" description="Polar residues" evidence="3">
    <location>
        <begin position="452"/>
        <end position="465"/>
    </location>
</feature>
<feature type="compositionally biased region" description="Polar residues" evidence="3">
    <location>
        <begin position="223"/>
        <end position="235"/>
    </location>
</feature>
<dbReference type="SUPFAM" id="SSF54928">
    <property type="entry name" value="RNA-binding domain, RBD"/>
    <property type="match status" value="2"/>
</dbReference>
<feature type="domain" description="RRM" evidence="4">
    <location>
        <begin position="142"/>
        <end position="218"/>
    </location>
</feature>
<feature type="region of interest" description="Disordered" evidence="3">
    <location>
        <begin position="218"/>
        <end position="244"/>
    </location>
</feature>
<dbReference type="GO" id="GO:0003729">
    <property type="term" value="F:mRNA binding"/>
    <property type="evidence" value="ECO:0007669"/>
    <property type="project" value="TreeGrafter"/>
</dbReference>
<keyword evidence="1 2" id="KW-0694">RNA-binding</keyword>
<proteinExistence type="predicted"/>
<gene>
    <name evidence="5" type="ORF">LGLO00237_LOCUS8157</name>
    <name evidence="6" type="ORF">LGLO00237_LOCUS8160</name>
</gene>
<organism evidence="6">
    <name type="scientific">Lotharella globosa</name>
    <dbReference type="NCBI Taxonomy" id="91324"/>
    <lineage>
        <taxon>Eukaryota</taxon>
        <taxon>Sar</taxon>
        <taxon>Rhizaria</taxon>
        <taxon>Cercozoa</taxon>
        <taxon>Chlorarachniophyceae</taxon>
        <taxon>Lotharella</taxon>
    </lineage>
</organism>
<reference evidence="6" key="1">
    <citation type="submission" date="2021-01" db="EMBL/GenBank/DDBJ databases">
        <authorList>
            <person name="Corre E."/>
            <person name="Pelletier E."/>
            <person name="Niang G."/>
            <person name="Scheremetjew M."/>
            <person name="Finn R."/>
            <person name="Kale V."/>
            <person name="Holt S."/>
            <person name="Cochrane G."/>
            <person name="Meng A."/>
            <person name="Brown T."/>
            <person name="Cohen L."/>
        </authorList>
    </citation>
    <scope>NUCLEOTIDE SEQUENCE</scope>
    <source>
        <strain evidence="6">CCCM811</strain>
    </source>
</reference>
<evidence type="ECO:0000256" key="3">
    <source>
        <dbReference type="SAM" id="MobiDB-lite"/>
    </source>
</evidence>
<evidence type="ECO:0000313" key="5">
    <source>
        <dbReference type="EMBL" id="CAE0656430.1"/>
    </source>
</evidence>
<dbReference type="InterPro" id="IPR035979">
    <property type="entry name" value="RBD_domain_sf"/>
</dbReference>
<sequence>MLLAMDKATLISIFQNEQLRMKHIAEAARVLKEAKLQTADKKNKTSDSASMAKGGVGGGVQDTQSPSKKQTPPPSLKTSETSSDTKSQAKTPLSDAKSTYTTHTTPSPVSMASTQESAGYGGGGDSKSLSQSNRGREAQASTNVYCWGIPRDWHHDELYLLAFACGEITSIRLGPASNKPHTYAFVQFKDIQSAEKAIELLNGRQLYDRKLVVKYAHPPRSSFPRTGGSSPTGPVSNHLGPQNPAKHFNQELIPQPYMNNPMYVTNRVNPFSSRYPPLGPHGTGLTGPSVGPGSGMPGSGGASPDLAHHMHSLQIDSYQYPGQGASGKYGGGLSSSLGGGGGGGGRTQGSRQGASGPLPTQSRTNVYIGNLPETITEARLTEIFKRFGTVVSTKVIINRLTGRPLGTALVRLQTHEQAQLAIASLGGSAIEQRRVYCRFANEKRRFRDAETTEASTPSMASTSPGTYGEFPDGGIESGGV</sequence>
<dbReference type="PROSITE" id="PS50102">
    <property type="entry name" value="RRM"/>
    <property type="match status" value="2"/>
</dbReference>
<dbReference type="Gene3D" id="3.30.70.330">
    <property type="match status" value="2"/>
</dbReference>
<dbReference type="SMART" id="SM00360">
    <property type="entry name" value="RRM"/>
    <property type="match status" value="2"/>
</dbReference>
<evidence type="ECO:0000259" key="4">
    <source>
        <dbReference type="PROSITE" id="PS50102"/>
    </source>
</evidence>
<feature type="region of interest" description="Disordered" evidence="3">
    <location>
        <begin position="274"/>
        <end position="365"/>
    </location>
</feature>
<dbReference type="PANTHER" id="PTHR48025:SF1">
    <property type="entry name" value="RRM DOMAIN-CONTAINING PROTEIN"/>
    <property type="match status" value="1"/>
</dbReference>
<evidence type="ECO:0000313" key="6">
    <source>
        <dbReference type="EMBL" id="CAE0656434.1"/>
    </source>
</evidence>
<dbReference type="InterPro" id="IPR012677">
    <property type="entry name" value="Nucleotide-bd_a/b_plait_sf"/>
</dbReference>
<feature type="region of interest" description="Disordered" evidence="3">
    <location>
        <begin position="447"/>
        <end position="480"/>
    </location>
</feature>
<feature type="compositionally biased region" description="Gly residues" evidence="3">
    <location>
        <begin position="281"/>
        <end position="301"/>
    </location>
</feature>
<protein>
    <recommendedName>
        <fullName evidence="4">RRM domain-containing protein</fullName>
    </recommendedName>
</protein>
<dbReference type="EMBL" id="HBIV01010893">
    <property type="protein sequence ID" value="CAE0656430.1"/>
    <property type="molecule type" value="Transcribed_RNA"/>
</dbReference>
<accession>A0A6V3KBE2</accession>
<feature type="domain" description="RRM" evidence="4">
    <location>
        <begin position="364"/>
        <end position="442"/>
    </location>
</feature>
<evidence type="ECO:0000256" key="1">
    <source>
        <dbReference type="ARBA" id="ARBA00022884"/>
    </source>
</evidence>
<dbReference type="CDD" id="cd00590">
    <property type="entry name" value="RRM_SF"/>
    <property type="match status" value="1"/>
</dbReference>
<dbReference type="EMBL" id="HBIV01010896">
    <property type="protein sequence ID" value="CAE0656434.1"/>
    <property type="molecule type" value="Transcribed_RNA"/>
</dbReference>
<feature type="compositionally biased region" description="Gly residues" evidence="3">
    <location>
        <begin position="324"/>
        <end position="347"/>
    </location>
</feature>
<dbReference type="InterPro" id="IPR050502">
    <property type="entry name" value="Euk_RNA-bind_prot"/>
</dbReference>
<dbReference type="InterPro" id="IPR000504">
    <property type="entry name" value="RRM_dom"/>
</dbReference>
<feature type="compositionally biased region" description="Polar residues" evidence="3">
    <location>
        <begin position="80"/>
        <end position="117"/>
    </location>
</feature>
<name>A0A6V3KBE2_9EUKA</name>
<dbReference type="Pfam" id="PF00076">
    <property type="entry name" value="RRM_1"/>
    <property type="match status" value="2"/>
</dbReference>
<feature type="region of interest" description="Disordered" evidence="3">
    <location>
        <begin position="37"/>
        <end position="135"/>
    </location>
</feature>
<evidence type="ECO:0000256" key="2">
    <source>
        <dbReference type="PROSITE-ProRule" id="PRU00176"/>
    </source>
</evidence>
<dbReference type="AlphaFoldDB" id="A0A6V3KBE2"/>
<dbReference type="PANTHER" id="PTHR48025">
    <property type="entry name" value="OS02G0815200 PROTEIN"/>
    <property type="match status" value="1"/>
</dbReference>